<evidence type="ECO:0000313" key="1">
    <source>
        <dbReference type="EMBL" id="EEA21243.1"/>
    </source>
</evidence>
<accession>B6QME1</accession>
<dbReference type="Proteomes" id="UP000001294">
    <property type="component" value="Unassembled WGS sequence"/>
</dbReference>
<name>B6QME1_TALMQ</name>
<keyword evidence="2" id="KW-1185">Reference proteome</keyword>
<organism evidence="1 2">
    <name type="scientific">Talaromyces marneffei (strain ATCC 18224 / CBS 334.59 / QM 7333)</name>
    <name type="common">Penicillium marneffei</name>
    <dbReference type="NCBI Taxonomy" id="441960"/>
    <lineage>
        <taxon>Eukaryota</taxon>
        <taxon>Fungi</taxon>
        <taxon>Dikarya</taxon>
        <taxon>Ascomycota</taxon>
        <taxon>Pezizomycotina</taxon>
        <taxon>Eurotiomycetes</taxon>
        <taxon>Eurotiomycetidae</taxon>
        <taxon>Eurotiales</taxon>
        <taxon>Trichocomaceae</taxon>
        <taxon>Talaromyces</taxon>
        <taxon>Talaromyces sect. Talaromyces</taxon>
    </lineage>
</organism>
<reference evidence="2" key="1">
    <citation type="journal article" date="2015" name="Genome Announc.">
        <title>Genome sequence of the AIDS-associated pathogen Penicillium marneffei (ATCC18224) and its near taxonomic relative Talaromyces stipitatus (ATCC10500).</title>
        <authorList>
            <person name="Nierman W.C."/>
            <person name="Fedorova-Abrams N.D."/>
            <person name="Andrianopoulos A."/>
        </authorList>
    </citation>
    <scope>NUCLEOTIDE SEQUENCE [LARGE SCALE GENOMIC DNA]</scope>
    <source>
        <strain evidence="2">ATCC 18224 / CBS 334.59 / QM 7333</strain>
    </source>
</reference>
<dbReference type="AlphaFoldDB" id="B6QME1"/>
<dbReference type="EMBL" id="DS995903">
    <property type="protein sequence ID" value="EEA21243.1"/>
    <property type="molecule type" value="Genomic_DNA"/>
</dbReference>
<gene>
    <name evidence="1" type="ORF">PMAA_050610</name>
</gene>
<evidence type="ECO:0000313" key="2">
    <source>
        <dbReference type="Proteomes" id="UP000001294"/>
    </source>
</evidence>
<protein>
    <submittedName>
        <fullName evidence="1">Uncharacterized protein</fullName>
    </submittedName>
</protein>
<proteinExistence type="predicted"/>
<sequence>MISWIGHFTLSAQDTLPEETVAFLQNWLYFGTLWVVLGNNCAKRNYVTPGSYEYGIITTELLNGHVDQHILDLKSLAYTRQLDETTYITQHTEEGGTSTHLGPSVNEIVSRIRSGRIPLVSIETLKDLVVFNQQQHLSFRKQSLSDAGPQTVFSCSGGTKTLPEWLVWYLTRRLQPGYSLVDISFPGFSANQV</sequence>
<dbReference type="VEuPathDB" id="FungiDB:PMAA_050610"/>
<dbReference type="HOGENOM" id="CLU_1409231_0_0_1"/>